<organism evidence="4 5">
    <name type="scientific">Limisphaera ngatamarikiensis</name>
    <dbReference type="NCBI Taxonomy" id="1324935"/>
    <lineage>
        <taxon>Bacteria</taxon>
        <taxon>Pseudomonadati</taxon>
        <taxon>Verrucomicrobiota</taxon>
        <taxon>Verrucomicrobiia</taxon>
        <taxon>Limisphaerales</taxon>
        <taxon>Limisphaeraceae</taxon>
        <taxon>Limisphaera</taxon>
    </lineage>
</organism>
<feature type="coiled-coil region" evidence="1">
    <location>
        <begin position="62"/>
        <end position="110"/>
    </location>
</feature>
<evidence type="ECO:0000256" key="1">
    <source>
        <dbReference type="SAM" id="Coils"/>
    </source>
</evidence>
<keyword evidence="2" id="KW-0472">Membrane</keyword>
<keyword evidence="2" id="KW-0812">Transmembrane</keyword>
<dbReference type="AlphaFoldDB" id="A0A6M1RJS0"/>
<dbReference type="EMBL" id="JAAKYA010000004">
    <property type="protein sequence ID" value="NGO37893.1"/>
    <property type="molecule type" value="Genomic_DNA"/>
</dbReference>
<dbReference type="Pfam" id="PF03448">
    <property type="entry name" value="MgtE_N"/>
    <property type="match status" value="1"/>
</dbReference>
<evidence type="ECO:0000313" key="4">
    <source>
        <dbReference type="EMBL" id="NGO37893.1"/>
    </source>
</evidence>
<comment type="caution">
    <text evidence="4">The sequence shown here is derived from an EMBL/GenBank/DDBJ whole genome shotgun (WGS) entry which is preliminary data.</text>
</comment>
<feature type="transmembrane region" description="Helical" evidence="2">
    <location>
        <begin position="6"/>
        <end position="27"/>
    </location>
</feature>
<protein>
    <recommendedName>
        <fullName evidence="3">Magnesium transporter MgtE intracellular domain-containing protein</fullName>
    </recommendedName>
</protein>
<keyword evidence="1" id="KW-0175">Coiled coil</keyword>
<accession>A0A6M1RJS0</accession>
<feature type="domain" description="Magnesium transporter MgtE intracellular" evidence="3">
    <location>
        <begin position="127"/>
        <end position="176"/>
    </location>
</feature>
<dbReference type="RefSeq" id="WP_165105108.1">
    <property type="nucleotide sequence ID" value="NZ_JAAKYA010000004.1"/>
</dbReference>
<keyword evidence="2" id="KW-1133">Transmembrane helix</keyword>
<dbReference type="InterPro" id="IPR006668">
    <property type="entry name" value="Mg_transptr_MgtE_intracell_dom"/>
</dbReference>
<gene>
    <name evidence="4" type="ORF">G4L39_00540</name>
</gene>
<dbReference type="SUPFAM" id="SSF158791">
    <property type="entry name" value="MgtE N-terminal domain-like"/>
    <property type="match status" value="1"/>
</dbReference>
<dbReference type="Proteomes" id="UP000477311">
    <property type="component" value="Unassembled WGS sequence"/>
</dbReference>
<proteinExistence type="predicted"/>
<evidence type="ECO:0000313" key="5">
    <source>
        <dbReference type="Proteomes" id="UP000477311"/>
    </source>
</evidence>
<sequence>MTRLLQAPWVAALVGGLLYWAVTVALLTRVHLGTTAGPVAVGVRKPRPADDLPSWRFRNPELNQWIAELQREREALALQREQLRELEMRLAAERQELSVITQTVARLQAEFDRNVIRLQESQVEQFRRQARLLTGMSLDGQLALIAEMRDDDVVRLFALMKNDDVSQLLDAMSKAGPAEARRALLIVEKMRRLLPPEATNTTARVAQPAP</sequence>
<keyword evidence="5" id="KW-1185">Reference proteome</keyword>
<reference evidence="4 5" key="1">
    <citation type="submission" date="2020-02" db="EMBL/GenBank/DDBJ databases">
        <title>Draft genome sequence of Limisphaera ngatamarikiensis NGM72.4T, a thermophilic Verrucomicrobia grouped in subdivision 3.</title>
        <authorList>
            <person name="Carere C.R."/>
            <person name="Steen J."/>
            <person name="Hugenholtz P."/>
            <person name="Stott M.B."/>
        </authorList>
    </citation>
    <scope>NUCLEOTIDE SEQUENCE [LARGE SCALE GENOMIC DNA]</scope>
    <source>
        <strain evidence="4 5">NGM72.4</strain>
    </source>
</reference>
<name>A0A6M1RJS0_9BACT</name>
<evidence type="ECO:0000256" key="2">
    <source>
        <dbReference type="SAM" id="Phobius"/>
    </source>
</evidence>
<evidence type="ECO:0000259" key="3">
    <source>
        <dbReference type="Pfam" id="PF03448"/>
    </source>
</evidence>